<evidence type="ECO:0000256" key="6">
    <source>
        <dbReference type="ARBA" id="ARBA00022683"/>
    </source>
</evidence>
<dbReference type="InterPro" id="IPR033887">
    <property type="entry name" value="PTS_IIA_man"/>
</dbReference>
<sequence>MQIIVTGHGHFASGIESTVKLLAGSIKDVSYIDFTGEMSEKDLAEKFKKQAVKDKQTLFFCDLLGGTPFKQAVMYKVNNPTYDVEVICGCNVGSLLEIALPGFSNYKVTNDLAKAIIDSSKAGIRQFGVRKPGLTETTDDDGI</sequence>
<gene>
    <name evidence="10" type="ORF">LABF125_01730</name>
    <name evidence="9" type="ORF">LABF186_06130</name>
</gene>
<dbReference type="Proteomes" id="UP001332503">
    <property type="component" value="Unassembled WGS sequence"/>
</dbReference>
<evidence type="ECO:0000256" key="2">
    <source>
        <dbReference type="ARBA" id="ARBA00022448"/>
    </source>
</evidence>
<evidence type="ECO:0000256" key="1">
    <source>
        <dbReference type="ARBA" id="ARBA00004496"/>
    </source>
</evidence>
<dbReference type="InterPro" id="IPR036662">
    <property type="entry name" value="PTS_EIIA_man-typ_sf"/>
</dbReference>
<keyword evidence="2" id="KW-0813">Transport</keyword>
<dbReference type="AlphaFoldDB" id="A0ABD0C2K7"/>
<organism evidence="9 12">
    <name type="scientific">Lactobacillus amylovorus subsp. animalium</name>
    <dbReference type="NCBI Taxonomy" id="3378536"/>
    <lineage>
        <taxon>Bacteria</taxon>
        <taxon>Bacillati</taxon>
        <taxon>Bacillota</taxon>
        <taxon>Bacilli</taxon>
        <taxon>Lactobacillales</taxon>
        <taxon>Lactobacillaceae</taxon>
        <taxon>Lactobacillus</taxon>
    </lineage>
</organism>
<feature type="domain" description="PTS EIIA type-4" evidence="8">
    <location>
        <begin position="1"/>
        <end position="124"/>
    </location>
</feature>
<evidence type="ECO:0000313" key="10">
    <source>
        <dbReference type="EMBL" id="GMM15040.1"/>
    </source>
</evidence>
<dbReference type="PANTHER" id="PTHR33799:SF1">
    <property type="entry name" value="PTS SYSTEM MANNOSE-SPECIFIC EIIAB COMPONENT-RELATED"/>
    <property type="match status" value="1"/>
</dbReference>
<dbReference type="GO" id="GO:0005737">
    <property type="term" value="C:cytoplasm"/>
    <property type="evidence" value="ECO:0007669"/>
    <property type="project" value="UniProtKB-SubCell"/>
</dbReference>
<keyword evidence="6" id="KW-0598">Phosphotransferase system</keyword>
<dbReference type="PANTHER" id="PTHR33799">
    <property type="entry name" value="PTS PERMEASE-RELATED-RELATED"/>
    <property type="match status" value="1"/>
</dbReference>
<reference evidence="11 12" key="2">
    <citation type="journal article" date="2024" name="Int. J. Syst. Evol. Microbiol.">
        <title>Proposal of Lactobacillus amylovorus subsp. animalis subsp. nov. and an emended description of Lactobacillus amylovorus.</title>
        <authorList>
            <person name="Yamane K."/>
            <person name="Tanizawa Y."/>
            <person name="Kobayashi H."/>
            <person name="Kamizono T."/>
            <person name="Kojima Y."/>
            <person name="Takagi H."/>
            <person name="Tohno M."/>
        </authorList>
    </citation>
    <scope>NUCLEOTIDE SEQUENCE [LARGE SCALE GENOMIC DNA]</scope>
    <source>
        <strain evidence="10 11">BF125</strain>
        <strain evidence="9 12">BF186</strain>
    </source>
</reference>
<dbReference type="InterPro" id="IPR051471">
    <property type="entry name" value="Bacterial_PTS_sugar_comp"/>
</dbReference>
<dbReference type="GO" id="GO:0009401">
    <property type="term" value="P:phosphoenolpyruvate-dependent sugar phosphotransferase system"/>
    <property type="evidence" value="ECO:0007669"/>
    <property type="project" value="UniProtKB-KW"/>
</dbReference>
<evidence type="ECO:0000313" key="9">
    <source>
        <dbReference type="EMBL" id="GMM13499.1"/>
    </source>
</evidence>
<evidence type="ECO:0000259" key="8">
    <source>
        <dbReference type="PROSITE" id="PS51096"/>
    </source>
</evidence>
<keyword evidence="4 9" id="KW-0762">Sugar transport</keyword>
<dbReference type="RefSeq" id="WP_260212274.1">
    <property type="nucleotide sequence ID" value="NZ_BTFQ01000023.1"/>
</dbReference>
<dbReference type="Proteomes" id="UP001346800">
    <property type="component" value="Unassembled WGS sequence"/>
</dbReference>
<dbReference type="Gene3D" id="3.40.50.510">
    <property type="entry name" value="Phosphotransferase system, mannose-type IIA component"/>
    <property type="match status" value="1"/>
</dbReference>
<evidence type="ECO:0000256" key="7">
    <source>
        <dbReference type="ARBA" id="ARBA00022777"/>
    </source>
</evidence>
<dbReference type="PROSITE" id="PS51096">
    <property type="entry name" value="PTS_EIIA_TYPE_4"/>
    <property type="match status" value="1"/>
</dbReference>
<dbReference type="EMBL" id="BTFQ01000023">
    <property type="protein sequence ID" value="GMM13499.1"/>
    <property type="molecule type" value="Genomic_DNA"/>
</dbReference>
<evidence type="ECO:0000256" key="3">
    <source>
        <dbReference type="ARBA" id="ARBA00022490"/>
    </source>
</evidence>
<evidence type="ECO:0000256" key="5">
    <source>
        <dbReference type="ARBA" id="ARBA00022679"/>
    </source>
</evidence>
<keyword evidence="5" id="KW-0808">Transferase</keyword>
<dbReference type="Pfam" id="PF03610">
    <property type="entry name" value="EIIA-man"/>
    <property type="match status" value="1"/>
</dbReference>
<proteinExistence type="predicted"/>
<protein>
    <submittedName>
        <fullName evidence="9">PTS sugar transporter subunit IIA</fullName>
    </submittedName>
</protein>
<comment type="caution">
    <text evidence="9">The sequence shown here is derived from an EMBL/GenBank/DDBJ whole genome shotgun (WGS) entry which is preliminary data.</text>
</comment>
<comment type="subcellular location">
    <subcellularLocation>
        <location evidence="1">Cytoplasm</location>
    </subcellularLocation>
</comment>
<dbReference type="InterPro" id="IPR004701">
    <property type="entry name" value="PTS_EIIA_man-typ"/>
</dbReference>
<evidence type="ECO:0000256" key="4">
    <source>
        <dbReference type="ARBA" id="ARBA00022597"/>
    </source>
</evidence>
<accession>A0ABD0C2K7</accession>
<dbReference type="EMBL" id="BTFR01000004">
    <property type="protein sequence ID" value="GMM15040.1"/>
    <property type="molecule type" value="Genomic_DNA"/>
</dbReference>
<dbReference type="CDD" id="cd00006">
    <property type="entry name" value="PTS_IIA_man"/>
    <property type="match status" value="1"/>
</dbReference>
<keyword evidence="11" id="KW-1185">Reference proteome</keyword>
<keyword evidence="3" id="KW-0963">Cytoplasm</keyword>
<reference evidence="9" key="1">
    <citation type="submission" date="2023-06" db="EMBL/GenBank/DDBJ databases">
        <authorList>
            <person name="Tohno M."/>
            <person name="Tanizawa Y."/>
        </authorList>
    </citation>
    <scope>NUCLEOTIDE SEQUENCE</scope>
    <source>
        <strain evidence="10">BF125</strain>
        <strain evidence="9">BF186</strain>
    </source>
</reference>
<name>A0ABD0C2K7_LACAM</name>
<dbReference type="GO" id="GO:0016301">
    <property type="term" value="F:kinase activity"/>
    <property type="evidence" value="ECO:0007669"/>
    <property type="project" value="UniProtKB-KW"/>
</dbReference>
<evidence type="ECO:0000313" key="11">
    <source>
        <dbReference type="Proteomes" id="UP001332503"/>
    </source>
</evidence>
<evidence type="ECO:0000313" key="12">
    <source>
        <dbReference type="Proteomes" id="UP001346800"/>
    </source>
</evidence>
<dbReference type="SUPFAM" id="SSF53062">
    <property type="entry name" value="PTS system fructose IIA component-like"/>
    <property type="match status" value="1"/>
</dbReference>
<keyword evidence="7" id="KW-0418">Kinase</keyword>